<dbReference type="GO" id="GO:0010043">
    <property type="term" value="P:response to zinc ion"/>
    <property type="evidence" value="ECO:0007669"/>
    <property type="project" value="TreeGrafter"/>
</dbReference>
<protein>
    <submittedName>
        <fullName evidence="10">Manganese transport system membrane protein MntB</fullName>
    </submittedName>
</protein>
<organism evidence="10 11">
    <name type="scientific">Candidatus Thermoflexus japonica</name>
    <dbReference type="NCBI Taxonomy" id="2035417"/>
    <lineage>
        <taxon>Bacteria</taxon>
        <taxon>Bacillati</taxon>
        <taxon>Chloroflexota</taxon>
        <taxon>Thermoflexia</taxon>
        <taxon>Thermoflexales</taxon>
        <taxon>Thermoflexaceae</taxon>
        <taxon>Thermoflexus</taxon>
    </lineage>
</organism>
<feature type="transmembrane region" description="Helical" evidence="9">
    <location>
        <begin position="12"/>
        <end position="34"/>
    </location>
</feature>
<dbReference type="InterPro" id="IPR037294">
    <property type="entry name" value="ABC_BtuC-like"/>
</dbReference>
<dbReference type="PANTHER" id="PTHR30477">
    <property type="entry name" value="ABC-TRANSPORTER METAL-BINDING PROTEIN"/>
    <property type="match status" value="1"/>
</dbReference>
<dbReference type="Pfam" id="PF00950">
    <property type="entry name" value="ABC-3"/>
    <property type="match status" value="1"/>
</dbReference>
<name>A0A2H5Y8R9_9CHLR</name>
<keyword evidence="4" id="KW-1003">Cell membrane</keyword>
<feature type="transmembrane region" description="Helical" evidence="9">
    <location>
        <begin position="167"/>
        <end position="187"/>
    </location>
</feature>
<feature type="transmembrane region" description="Helical" evidence="9">
    <location>
        <begin position="193"/>
        <end position="217"/>
    </location>
</feature>
<dbReference type="GO" id="GO:0055085">
    <property type="term" value="P:transmembrane transport"/>
    <property type="evidence" value="ECO:0007669"/>
    <property type="project" value="InterPro"/>
</dbReference>
<sequence>MGFGFLMDPTFRLVATGSALIGAVGGVLGTFALLRRQSLLGDAMSHAALPGIVLAFLLTGSRDLPLLLVGASLSAWLGALLVVLITHRSRIRPDAALGLVLSVFFGIGMALLTVAQRRPTAAQAGLERFLFGQAAVMLPQDVEGIARTAALIFLLIFLFWKEFKVLAFDPAFAAAMGLPVMALDILLTTLTVLAIALGLQAVGVVLTSAVLVAPAAAARQWTNRLERMVILAGGLGALSGVLGTLLSTWIGRLPTGPVIALCASGIALFSLLFAPRRGLAWTVKSPGGKRRAGPSG</sequence>
<feature type="transmembrane region" description="Helical" evidence="9">
    <location>
        <begin position="96"/>
        <end position="115"/>
    </location>
</feature>
<evidence type="ECO:0000313" key="11">
    <source>
        <dbReference type="Proteomes" id="UP000236642"/>
    </source>
</evidence>
<dbReference type="GO" id="GO:0043190">
    <property type="term" value="C:ATP-binding cassette (ABC) transporter complex"/>
    <property type="evidence" value="ECO:0007669"/>
    <property type="project" value="InterPro"/>
</dbReference>
<keyword evidence="3 8" id="KW-0813">Transport</keyword>
<comment type="subcellular location">
    <subcellularLocation>
        <location evidence="1 8">Cell membrane</location>
        <topology evidence="1 8">Multi-pass membrane protein</topology>
    </subcellularLocation>
</comment>
<evidence type="ECO:0000256" key="7">
    <source>
        <dbReference type="ARBA" id="ARBA00023136"/>
    </source>
</evidence>
<proteinExistence type="inferred from homology"/>
<dbReference type="Proteomes" id="UP000236642">
    <property type="component" value="Unassembled WGS sequence"/>
</dbReference>
<comment type="caution">
    <text evidence="10">The sequence shown here is derived from an EMBL/GenBank/DDBJ whole genome shotgun (WGS) entry which is preliminary data.</text>
</comment>
<dbReference type="GO" id="GO:0071281">
    <property type="term" value="P:cellular response to iron ion"/>
    <property type="evidence" value="ECO:0007669"/>
    <property type="project" value="UniProtKB-ARBA"/>
</dbReference>
<evidence type="ECO:0000256" key="9">
    <source>
        <dbReference type="SAM" id="Phobius"/>
    </source>
</evidence>
<dbReference type="EMBL" id="BEHY01000074">
    <property type="protein sequence ID" value="GBD09854.1"/>
    <property type="molecule type" value="Genomic_DNA"/>
</dbReference>
<evidence type="ECO:0000256" key="2">
    <source>
        <dbReference type="ARBA" id="ARBA00008034"/>
    </source>
</evidence>
<comment type="similarity">
    <text evidence="2 8">Belongs to the ABC-3 integral membrane protein family.</text>
</comment>
<dbReference type="PANTHER" id="PTHR30477:SF3">
    <property type="entry name" value="METAL TRANSPORT SYSTEM MEMBRANE PROTEIN CT_069-RELATED"/>
    <property type="match status" value="1"/>
</dbReference>
<accession>A0A2H5Y8R9</accession>
<evidence type="ECO:0000256" key="1">
    <source>
        <dbReference type="ARBA" id="ARBA00004651"/>
    </source>
</evidence>
<dbReference type="InterPro" id="IPR001626">
    <property type="entry name" value="ABC_TroCD"/>
</dbReference>
<evidence type="ECO:0000256" key="3">
    <source>
        <dbReference type="ARBA" id="ARBA00022448"/>
    </source>
</evidence>
<dbReference type="SUPFAM" id="SSF81345">
    <property type="entry name" value="ABC transporter involved in vitamin B12 uptake, BtuC"/>
    <property type="match status" value="1"/>
</dbReference>
<dbReference type="AlphaFoldDB" id="A0A2H5Y8R9"/>
<dbReference type="FunFam" id="1.10.3470.10:FF:000003">
    <property type="entry name" value="Iron ABC transporter permease SitD"/>
    <property type="match status" value="1"/>
</dbReference>
<keyword evidence="7 9" id="KW-0472">Membrane</keyword>
<evidence type="ECO:0000256" key="8">
    <source>
        <dbReference type="RuleBase" id="RU003943"/>
    </source>
</evidence>
<dbReference type="Gene3D" id="1.10.3470.10">
    <property type="entry name" value="ABC transporter involved in vitamin B12 uptake, BtuC"/>
    <property type="match status" value="1"/>
</dbReference>
<dbReference type="CDD" id="cd06550">
    <property type="entry name" value="TM_ABC_iron-siderophores_like"/>
    <property type="match status" value="1"/>
</dbReference>
<gene>
    <name evidence="10" type="primary">mntB_2</name>
    <name evidence="10" type="ORF">HRbin22_02116</name>
</gene>
<evidence type="ECO:0000256" key="4">
    <source>
        <dbReference type="ARBA" id="ARBA00022475"/>
    </source>
</evidence>
<feature type="transmembrane region" description="Helical" evidence="9">
    <location>
        <begin position="256"/>
        <end position="274"/>
    </location>
</feature>
<feature type="transmembrane region" description="Helical" evidence="9">
    <location>
        <begin position="229"/>
        <end position="250"/>
    </location>
</feature>
<feature type="transmembrane region" description="Helical" evidence="9">
    <location>
        <begin position="144"/>
        <end position="160"/>
    </location>
</feature>
<evidence type="ECO:0000256" key="6">
    <source>
        <dbReference type="ARBA" id="ARBA00022989"/>
    </source>
</evidence>
<reference evidence="11" key="1">
    <citation type="submission" date="2017-09" db="EMBL/GenBank/DDBJ databases">
        <title>Metaegenomics of thermophilic ammonia-oxidizing enrichment culture.</title>
        <authorList>
            <person name="Kato S."/>
            <person name="Suzuki K."/>
        </authorList>
    </citation>
    <scope>NUCLEOTIDE SEQUENCE [LARGE SCALE GENOMIC DNA]</scope>
</reference>
<keyword evidence="5 8" id="KW-0812">Transmembrane</keyword>
<evidence type="ECO:0000313" key="10">
    <source>
        <dbReference type="EMBL" id="GBD09854.1"/>
    </source>
</evidence>
<keyword evidence="6 9" id="KW-1133">Transmembrane helix</keyword>
<evidence type="ECO:0000256" key="5">
    <source>
        <dbReference type="ARBA" id="ARBA00022692"/>
    </source>
</evidence>
<feature type="transmembrane region" description="Helical" evidence="9">
    <location>
        <begin position="64"/>
        <end position="84"/>
    </location>
</feature>